<organism evidence="1 2">
    <name type="scientific">Pseudoduganella albidiflava</name>
    <dbReference type="NCBI Taxonomy" id="321983"/>
    <lineage>
        <taxon>Bacteria</taxon>
        <taxon>Pseudomonadati</taxon>
        <taxon>Pseudomonadota</taxon>
        <taxon>Betaproteobacteria</taxon>
        <taxon>Burkholderiales</taxon>
        <taxon>Oxalobacteraceae</taxon>
        <taxon>Telluria group</taxon>
        <taxon>Pseudoduganella</taxon>
    </lineage>
</organism>
<dbReference type="AlphaFoldDB" id="A0AA87XW66"/>
<dbReference type="EMBL" id="BMWV01000004">
    <property type="protein sequence ID" value="GGY37793.1"/>
    <property type="molecule type" value="Genomic_DNA"/>
</dbReference>
<dbReference type="Proteomes" id="UP000628442">
    <property type="component" value="Unassembled WGS sequence"/>
</dbReference>
<sequence length="97" mass="10771">MLLKALMYHCHVCGAPVEEAPWGEDGRTPLFDLCPCCGCEFGYEDSTQAGVERYRTAWLQGGGVWKNSKDKPAGLHLEQQLKWVPAKLPIGIARRIA</sequence>
<reference evidence="1" key="2">
    <citation type="submission" date="2022-12" db="EMBL/GenBank/DDBJ databases">
        <authorList>
            <person name="Sun Q."/>
            <person name="Kim S."/>
        </authorList>
    </citation>
    <scope>NUCLEOTIDE SEQUENCE</scope>
    <source>
        <strain evidence="1">KCTC 12343</strain>
    </source>
</reference>
<protein>
    <submittedName>
        <fullName evidence="1">Uncharacterized protein</fullName>
    </submittedName>
</protein>
<evidence type="ECO:0000313" key="1">
    <source>
        <dbReference type="EMBL" id="GGY37793.1"/>
    </source>
</evidence>
<proteinExistence type="predicted"/>
<evidence type="ECO:0000313" key="2">
    <source>
        <dbReference type="Proteomes" id="UP000628442"/>
    </source>
</evidence>
<name>A0AA87XW66_9BURK</name>
<gene>
    <name evidence="1" type="ORF">GCM10007387_19690</name>
</gene>
<reference evidence="1" key="1">
    <citation type="journal article" date="2014" name="Int. J. Syst. Evol. Microbiol.">
        <title>Complete genome sequence of Corynebacterium casei LMG S-19264T (=DSM 44701T), isolated from a smear-ripened cheese.</title>
        <authorList>
            <consortium name="US DOE Joint Genome Institute (JGI-PGF)"/>
            <person name="Walter F."/>
            <person name="Albersmeier A."/>
            <person name="Kalinowski J."/>
            <person name="Ruckert C."/>
        </authorList>
    </citation>
    <scope>NUCLEOTIDE SEQUENCE</scope>
    <source>
        <strain evidence="1">KCTC 12343</strain>
    </source>
</reference>
<accession>A0AA87XW66</accession>
<comment type="caution">
    <text evidence="1">The sequence shown here is derived from an EMBL/GenBank/DDBJ whole genome shotgun (WGS) entry which is preliminary data.</text>
</comment>